<evidence type="ECO:0000313" key="2">
    <source>
        <dbReference type="Proteomes" id="UP000265520"/>
    </source>
</evidence>
<protein>
    <submittedName>
        <fullName evidence="1">Uncharacterized protein</fullName>
    </submittedName>
</protein>
<gene>
    <name evidence="1" type="ORF">A2U01_0016922</name>
</gene>
<dbReference type="EMBL" id="LXQA010031125">
    <property type="protein sequence ID" value="MCH95939.1"/>
    <property type="molecule type" value="Genomic_DNA"/>
</dbReference>
<reference evidence="1 2" key="1">
    <citation type="journal article" date="2018" name="Front. Plant Sci.">
        <title>Red Clover (Trifolium pratense) and Zigzag Clover (T. medium) - A Picture of Genomic Similarities and Differences.</title>
        <authorList>
            <person name="Dluhosova J."/>
            <person name="Istvanek J."/>
            <person name="Nedelnik J."/>
            <person name="Repkova J."/>
        </authorList>
    </citation>
    <scope>NUCLEOTIDE SEQUENCE [LARGE SCALE GENOMIC DNA]</scope>
    <source>
        <strain evidence="2">cv. 10/8</strain>
        <tissue evidence="1">Leaf</tissue>
    </source>
</reference>
<dbReference type="Proteomes" id="UP000265520">
    <property type="component" value="Unassembled WGS sequence"/>
</dbReference>
<organism evidence="1 2">
    <name type="scientific">Trifolium medium</name>
    <dbReference type="NCBI Taxonomy" id="97028"/>
    <lineage>
        <taxon>Eukaryota</taxon>
        <taxon>Viridiplantae</taxon>
        <taxon>Streptophyta</taxon>
        <taxon>Embryophyta</taxon>
        <taxon>Tracheophyta</taxon>
        <taxon>Spermatophyta</taxon>
        <taxon>Magnoliopsida</taxon>
        <taxon>eudicotyledons</taxon>
        <taxon>Gunneridae</taxon>
        <taxon>Pentapetalae</taxon>
        <taxon>rosids</taxon>
        <taxon>fabids</taxon>
        <taxon>Fabales</taxon>
        <taxon>Fabaceae</taxon>
        <taxon>Papilionoideae</taxon>
        <taxon>50 kb inversion clade</taxon>
        <taxon>NPAAA clade</taxon>
        <taxon>Hologalegina</taxon>
        <taxon>IRL clade</taxon>
        <taxon>Trifolieae</taxon>
        <taxon>Trifolium</taxon>
    </lineage>
</organism>
<accession>A0A392N9M4</accession>
<proteinExistence type="predicted"/>
<evidence type="ECO:0000313" key="1">
    <source>
        <dbReference type="EMBL" id="MCH95939.1"/>
    </source>
</evidence>
<comment type="caution">
    <text evidence="1">The sequence shown here is derived from an EMBL/GenBank/DDBJ whole genome shotgun (WGS) entry which is preliminary data.</text>
</comment>
<feature type="non-terminal residue" evidence="1">
    <location>
        <position position="1"/>
    </location>
</feature>
<dbReference type="AlphaFoldDB" id="A0A392N9M4"/>
<keyword evidence="2" id="KW-1185">Reference proteome</keyword>
<sequence length="37" mass="3946">ANNQIMSSVCTEGGCKLICNVPKQLQVSNADSLKLHT</sequence>
<name>A0A392N9M4_9FABA</name>